<dbReference type="SUPFAM" id="SSF54197">
    <property type="entry name" value="HIT-like"/>
    <property type="match status" value="1"/>
</dbReference>
<organism evidence="3 4">
    <name type="scientific">Azospirillum brasilense</name>
    <dbReference type="NCBI Taxonomy" id="192"/>
    <lineage>
        <taxon>Bacteria</taxon>
        <taxon>Pseudomonadati</taxon>
        <taxon>Pseudomonadota</taxon>
        <taxon>Alphaproteobacteria</taxon>
        <taxon>Rhodospirillales</taxon>
        <taxon>Azospirillaceae</taxon>
        <taxon>Azospirillum</taxon>
    </lineage>
</organism>
<dbReference type="InterPro" id="IPR011146">
    <property type="entry name" value="HIT-like"/>
</dbReference>
<dbReference type="Pfam" id="PF01230">
    <property type="entry name" value="HIT"/>
    <property type="match status" value="1"/>
</dbReference>
<dbReference type="PIRSF" id="PIRSF000714">
    <property type="entry name" value="HIT"/>
    <property type="match status" value="1"/>
</dbReference>
<dbReference type="Gene3D" id="3.30.428.10">
    <property type="entry name" value="HIT-like"/>
    <property type="match status" value="1"/>
</dbReference>
<name>A0A235HIT0_AZOBR</name>
<dbReference type="InterPro" id="IPR036265">
    <property type="entry name" value="HIT-like_sf"/>
</dbReference>
<evidence type="ECO:0000313" key="4">
    <source>
        <dbReference type="Proteomes" id="UP000215367"/>
    </source>
</evidence>
<sequence length="137" mass="15721">MTMFHLHDRLQSDTALVAEWPLCRVLLMDNRVWPWLILVPVRHGLTEIHHLSREDQHRLVDEIALASRTLETLFTPDKINVGALGNLVPQLHIHVIARSKTDPAWPGPVWGSGFAERYSPEERDSLIRKVGEGLRQK</sequence>
<dbReference type="GO" id="GO:0016787">
    <property type="term" value="F:hydrolase activity"/>
    <property type="evidence" value="ECO:0007669"/>
    <property type="project" value="UniProtKB-KW"/>
</dbReference>
<gene>
    <name evidence="3" type="ORF">CHT98_05400</name>
</gene>
<dbReference type="Proteomes" id="UP000215367">
    <property type="component" value="Unassembled WGS sequence"/>
</dbReference>
<proteinExistence type="predicted"/>
<reference evidence="3 4" key="1">
    <citation type="submission" date="2017-07" db="EMBL/GenBank/DDBJ databases">
        <title>Whole genome sequence of Azospirillum brasilense 2A1, a potential biofertilizer strain.</title>
        <authorList>
            <person name="Fontana C.A."/>
            <person name="Toffoli L.M."/>
            <person name="Salazar S.M."/>
            <person name="Puglisi E."/>
            <person name="Pedraza R."/>
            <person name="Bassi D."/>
            <person name="Cocconcelli P.S."/>
        </authorList>
    </citation>
    <scope>NUCLEOTIDE SEQUENCE [LARGE SCALE GENOMIC DNA]</scope>
    <source>
        <strain evidence="3 4">2A1</strain>
    </source>
</reference>
<accession>A0A235HIT0</accession>
<evidence type="ECO:0000259" key="2">
    <source>
        <dbReference type="PROSITE" id="PS51084"/>
    </source>
</evidence>
<evidence type="ECO:0000256" key="1">
    <source>
        <dbReference type="PROSITE-ProRule" id="PRU00464"/>
    </source>
</evidence>
<protein>
    <submittedName>
        <fullName evidence="3">Diadenosine tetraphosphate hydrolase</fullName>
    </submittedName>
</protein>
<dbReference type="RefSeq" id="WP_094302229.1">
    <property type="nucleotide sequence ID" value="NZ_NOWT01000003.1"/>
</dbReference>
<dbReference type="PROSITE" id="PS51084">
    <property type="entry name" value="HIT_2"/>
    <property type="match status" value="1"/>
</dbReference>
<comment type="caution">
    <text evidence="1">Lacks conserved residue(s) required for the propagation of feature annotation.</text>
</comment>
<comment type="caution">
    <text evidence="3">The sequence shown here is derived from an EMBL/GenBank/DDBJ whole genome shotgun (WGS) entry which is preliminary data.</text>
</comment>
<keyword evidence="3" id="KW-0378">Hydrolase</keyword>
<dbReference type="InterPro" id="IPR026026">
    <property type="entry name" value="HIT_Hint"/>
</dbReference>
<dbReference type="EMBL" id="NOWT01000003">
    <property type="protein sequence ID" value="OYD85473.1"/>
    <property type="molecule type" value="Genomic_DNA"/>
</dbReference>
<feature type="domain" description="HIT" evidence="2">
    <location>
        <begin position="3"/>
        <end position="105"/>
    </location>
</feature>
<dbReference type="AlphaFoldDB" id="A0A235HIT0"/>
<evidence type="ECO:0000313" key="3">
    <source>
        <dbReference type="EMBL" id="OYD85473.1"/>
    </source>
</evidence>